<dbReference type="Proteomes" id="UP000050795">
    <property type="component" value="Unassembled WGS sequence"/>
</dbReference>
<keyword evidence="1" id="KW-1185">Reference proteome</keyword>
<protein>
    <submittedName>
        <fullName evidence="2">Uncharacterized protein</fullName>
    </submittedName>
</protein>
<dbReference type="Pfam" id="PF10961">
    <property type="entry name" value="SelK_SelG"/>
    <property type="match status" value="1"/>
</dbReference>
<accession>A0AA85KG60</accession>
<dbReference type="WBParaSite" id="TREG1_91370.1">
    <property type="protein sequence ID" value="TREG1_91370.1"/>
    <property type="gene ID" value="TREG1_91370"/>
</dbReference>
<organism evidence="1 2">
    <name type="scientific">Trichobilharzia regenti</name>
    <name type="common">Nasal bird schistosome</name>
    <dbReference type="NCBI Taxonomy" id="157069"/>
    <lineage>
        <taxon>Eukaryota</taxon>
        <taxon>Metazoa</taxon>
        <taxon>Spiralia</taxon>
        <taxon>Lophotrochozoa</taxon>
        <taxon>Platyhelminthes</taxon>
        <taxon>Trematoda</taxon>
        <taxon>Digenea</taxon>
        <taxon>Strigeidida</taxon>
        <taxon>Schistosomatoidea</taxon>
        <taxon>Schistosomatidae</taxon>
        <taxon>Trichobilharzia</taxon>
    </lineage>
</organism>
<dbReference type="AlphaFoldDB" id="A0AA85KG60"/>
<proteinExistence type="predicted"/>
<evidence type="ECO:0000313" key="1">
    <source>
        <dbReference type="Proteomes" id="UP000050795"/>
    </source>
</evidence>
<dbReference type="InterPro" id="IPR024491">
    <property type="entry name" value="Se_SelK/SelG"/>
</dbReference>
<reference evidence="2" key="2">
    <citation type="submission" date="2023-11" db="UniProtKB">
        <authorList>
            <consortium name="WormBaseParasite"/>
        </authorList>
    </citation>
    <scope>IDENTIFICATION</scope>
</reference>
<reference evidence="1" key="1">
    <citation type="submission" date="2022-06" db="EMBL/GenBank/DDBJ databases">
        <authorList>
            <person name="Berger JAMES D."/>
            <person name="Berger JAMES D."/>
        </authorList>
    </citation>
    <scope>NUCLEOTIDE SEQUENCE [LARGE SCALE GENOMIC DNA]</scope>
</reference>
<evidence type="ECO:0000313" key="2">
    <source>
        <dbReference type="WBParaSite" id="TREG1_91370.1"/>
    </source>
</evidence>
<name>A0AA85KG60_TRIRE</name>
<sequence length="91" mass="10626">MPFVTSSGNVVEQQPWGLRYFKQLLFNLFHIICLFFQTMLPLDYLTKEVHGMGDHHLDHLDDDSEDLEAVEMHLVVPRWLVVVDEVNSSLE</sequence>